<dbReference type="InterPro" id="IPR016032">
    <property type="entry name" value="Sig_transdc_resp-reg_C-effctor"/>
</dbReference>
<dbReference type="Pfam" id="PF03704">
    <property type="entry name" value="BTAD"/>
    <property type="match status" value="1"/>
</dbReference>
<comment type="similarity">
    <text evidence="1">Belongs to the AfsR/DnrI/RedD regulatory family.</text>
</comment>
<dbReference type="InterPro" id="IPR049945">
    <property type="entry name" value="AAA_22"/>
</dbReference>
<dbReference type="InterPro" id="IPR011990">
    <property type="entry name" value="TPR-like_helical_dom_sf"/>
</dbReference>
<evidence type="ECO:0000256" key="1">
    <source>
        <dbReference type="ARBA" id="ARBA00005820"/>
    </source>
</evidence>
<dbReference type="Gene3D" id="1.25.40.10">
    <property type="entry name" value="Tetratricopeptide repeat domain"/>
    <property type="match status" value="2"/>
</dbReference>
<evidence type="ECO:0000256" key="4">
    <source>
        <dbReference type="SAM" id="MobiDB-lite"/>
    </source>
</evidence>
<name>A0ABP8UV56_9ACTN</name>
<dbReference type="SMART" id="SM00862">
    <property type="entry name" value="Trans_reg_C"/>
    <property type="match status" value="1"/>
</dbReference>
<reference evidence="7" key="1">
    <citation type="journal article" date="2019" name="Int. J. Syst. Evol. Microbiol.">
        <title>The Global Catalogue of Microorganisms (GCM) 10K type strain sequencing project: providing services to taxonomists for standard genome sequencing and annotation.</title>
        <authorList>
            <consortium name="The Broad Institute Genomics Platform"/>
            <consortium name="The Broad Institute Genome Sequencing Center for Infectious Disease"/>
            <person name="Wu L."/>
            <person name="Ma J."/>
        </authorList>
    </citation>
    <scope>NUCLEOTIDE SEQUENCE [LARGE SCALE GENOMIC DNA]</scope>
    <source>
        <strain evidence="7">JCM 17939</strain>
    </source>
</reference>
<dbReference type="InterPro" id="IPR005158">
    <property type="entry name" value="BTAD"/>
</dbReference>
<dbReference type="PANTHER" id="PTHR47691:SF3">
    <property type="entry name" value="HTH-TYPE TRANSCRIPTIONAL REGULATOR RV0890C-RELATED"/>
    <property type="match status" value="1"/>
</dbReference>
<evidence type="ECO:0000313" key="6">
    <source>
        <dbReference type="EMBL" id="GAA4640324.1"/>
    </source>
</evidence>
<dbReference type="PRINTS" id="PR00364">
    <property type="entry name" value="DISEASERSIST"/>
</dbReference>
<dbReference type="InterPro" id="IPR001867">
    <property type="entry name" value="OmpR/PhoB-type_DNA-bd"/>
</dbReference>
<dbReference type="PANTHER" id="PTHR47691">
    <property type="entry name" value="REGULATOR-RELATED"/>
    <property type="match status" value="1"/>
</dbReference>
<dbReference type="Proteomes" id="UP001501442">
    <property type="component" value="Unassembled WGS sequence"/>
</dbReference>
<feature type="DNA-binding region" description="OmpR/PhoB-type" evidence="3">
    <location>
        <begin position="1"/>
        <end position="96"/>
    </location>
</feature>
<feature type="domain" description="OmpR/PhoB-type" evidence="5">
    <location>
        <begin position="1"/>
        <end position="96"/>
    </location>
</feature>
<organism evidence="6 7">
    <name type="scientific">Actinoallomurus vinaceus</name>
    <dbReference type="NCBI Taxonomy" id="1080074"/>
    <lineage>
        <taxon>Bacteria</taxon>
        <taxon>Bacillati</taxon>
        <taxon>Actinomycetota</taxon>
        <taxon>Actinomycetes</taxon>
        <taxon>Streptosporangiales</taxon>
        <taxon>Thermomonosporaceae</taxon>
        <taxon>Actinoallomurus</taxon>
    </lineage>
</organism>
<dbReference type="Pfam" id="PF13401">
    <property type="entry name" value="AAA_22"/>
    <property type="match status" value="1"/>
</dbReference>
<accession>A0ABP8UV56</accession>
<dbReference type="EMBL" id="BAABHK010000032">
    <property type="protein sequence ID" value="GAA4640324.1"/>
    <property type="molecule type" value="Genomic_DNA"/>
</dbReference>
<dbReference type="SUPFAM" id="SSF48452">
    <property type="entry name" value="TPR-like"/>
    <property type="match status" value="3"/>
</dbReference>
<dbReference type="RefSeq" id="WP_345444053.1">
    <property type="nucleotide sequence ID" value="NZ_BAABHK010000032.1"/>
</dbReference>
<proteinExistence type="inferred from homology"/>
<dbReference type="Pfam" id="PF00486">
    <property type="entry name" value="Trans_reg_C"/>
    <property type="match status" value="1"/>
</dbReference>
<sequence>MRFGVLGPLAVWTDDGTPVTVPDRKVRALLADLLAHDGRPVSADRLVDDLWGDRPPRDPIGTLQARVSQLRTALERAEPGARGLVTYGPTGYALRVAAPGSAAPNALGVAAPDPAIAPSGLRVAAPGSAAAPNALGVAAPGPAIAPSGLRVTVPAPGTAPNGLRAETSDAATAPSAETPDAATAPNALGVAAPDAAIAPDELRVTAPAPGTAPNGATPDAAAAPSGLRAAAGSGAASAELLAAVDADRFQDLVRRGRAAGDPRARARLLAEALGLWRGPAYADFADEEFVRPVAARLEEERLAALEEQAETWLELGDHDRVIEELAEPVARHPLRERLRAAQMRALYRAGRQEAALTSYQRLREDLAEELGADPGPEIAALHRAILTHDAALAPRPRTNLPAPLSDLIGRTGAVAETRALLETARLVTLTGPGGVGKTRLALEAAAGLVPTYADGVWLVELASRTDAEVPDAVAGVLGLRDDAASGMLAAGRSAPLAERLADALAAKRILLVLDNCEHVGEAVADLAHRLLKAAPGLRIIATGRAPLGVTGEHLQAVPPLDLPPPGAPAAEEFGAVRLFVARAVAAAPGFAFEALDADEVRAVTAICRSLDGIPLVLELAATRVRTLGVRELAARLDDRFRLLAMGPRDAPARQRTLRAMIDWSWEPLPEPERVVLRRLAVHADGCTLEAAEAVCADDAPHDGGRVRPEDVLDVLARLVDRSLVVVAGGRYRLLESIRAYGLERLTEAGESVRVHRRHAEYYAAFAERAEAALRGPRQRQWLRLLDLESANLRAALEWAAGEDSAGGVGPGPGAAIGADLALRLVNAMAWYWFLRGRLGEARRSLATALAVDGPASPARRAAAVAWQAAMAATAPDGTRLAEQIPMVLAQYDGVDDPVGRARAEWFLTLAHWAYGDFAVHEARVNHALATFEAAGDRWSTAAALSTRAKLAIGRGDLAAMRRDGHRSLEIFSELGDAWGRLEAGYALTVVAEITGDYDQAVRRLREDLGLAEELGMWTEVSIRLSGLGRIALLTGDHARAERLHERARRLAIEQANRSAEEYAEVGLGLGARWQGRLDQAEAHLRKWLGWLGQVGGTAGEAFILAQLGFIAEQRGDHAEALHLHRAGYAAARAIADPRAVALAVEGLAGAEARAGRAERAALLLGAAAAGRRSIGAPLPPGERGDVDRITALARTALDDEAFRAAFTRGTRLAPHTAVGEEQGPA</sequence>
<keyword evidence="7" id="KW-1185">Reference proteome</keyword>
<dbReference type="InterPro" id="IPR027417">
    <property type="entry name" value="P-loop_NTPase"/>
</dbReference>
<dbReference type="SUPFAM" id="SSF52540">
    <property type="entry name" value="P-loop containing nucleoside triphosphate hydrolases"/>
    <property type="match status" value="1"/>
</dbReference>
<dbReference type="Gene3D" id="1.10.10.10">
    <property type="entry name" value="Winged helix-like DNA-binding domain superfamily/Winged helix DNA-binding domain"/>
    <property type="match status" value="1"/>
</dbReference>
<evidence type="ECO:0000256" key="2">
    <source>
        <dbReference type="ARBA" id="ARBA00023125"/>
    </source>
</evidence>
<dbReference type="SUPFAM" id="SSF46894">
    <property type="entry name" value="C-terminal effector domain of the bipartite response regulators"/>
    <property type="match status" value="1"/>
</dbReference>
<evidence type="ECO:0000259" key="5">
    <source>
        <dbReference type="PROSITE" id="PS51755"/>
    </source>
</evidence>
<keyword evidence="2 3" id="KW-0238">DNA-binding</keyword>
<dbReference type="PROSITE" id="PS51755">
    <property type="entry name" value="OMPR_PHOB"/>
    <property type="match status" value="1"/>
</dbReference>
<evidence type="ECO:0000313" key="7">
    <source>
        <dbReference type="Proteomes" id="UP001501442"/>
    </source>
</evidence>
<dbReference type="SMART" id="SM01043">
    <property type="entry name" value="BTAD"/>
    <property type="match status" value="1"/>
</dbReference>
<protein>
    <recommendedName>
        <fullName evidence="5">OmpR/PhoB-type domain-containing protein</fullName>
    </recommendedName>
</protein>
<dbReference type="InterPro" id="IPR036388">
    <property type="entry name" value="WH-like_DNA-bd_sf"/>
</dbReference>
<feature type="region of interest" description="Disordered" evidence="4">
    <location>
        <begin position="155"/>
        <end position="185"/>
    </location>
</feature>
<dbReference type="CDD" id="cd15831">
    <property type="entry name" value="BTAD"/>
    <property type="match status" value="1"/>
</dbReference>
<evidence type="ECO:0000256" key="3">
    <source>
        <dbReference type="PROSITE-ProRule" id="PRU01091"/>
    </source>
</evidence>
<comment type="caution">
    <text evidence="6">The sequence shown here is derived from an EMBL/GenBank/DDBJ whole genome shotgun (WGS) entry which is preliminary data.</text>
</comment>
<gene>
    <name evidence="6" type="ORF">GCM10023196_105360</name>
</gene>